<comment type="subunit">
    <text evidence="7">Component of the cytochrome c oxidase (complex IV, CIV), a multisubunit enzyme composed of a catalytic core of 3 subunits and several supernumerary subunits. The complex exists as a monomer or a dimer and forms supercomplexes (SCs) in the inner mitochondrial membrane with ubiquinol-cytochrome c oxidoreductase (cytochrome b-c1 complex, complex III, CIII).</text>
</comment>
<dbReference type="GO" id="GO:0006123">
    <property type="term" value="P:mitochondrial electron transport, cytochrome c to oxygen"/>
    <property type="evidence" value="ECO:0007669"/>
    <property type="project" value="UniProtKB-UniRule"/>
</dbReference>
<evidence type="ECO:0000256" key="2">
    <source>
        <dbReference type="ARBA" id="ARBA00004673"/>
    </source>
</evidence>
<dbReference type="Proteomes" id="UP000053424">
    <property type="component" value="Unassembled WGS sequence"/>
</dbReference>
<dbReference type="HOGENOM" id="CLU_169812_1_1_1"/>
<keyword evidence="9" id="KW-1185">Reference proteome</keyword>
<keyword evidence="7" id="KW-0809">Transit peptide</keyword>
<dbReference type="Pfam" id="PF02935">
    <property type="entry name" value="COX7C"/>
    <property type="match status" value="1"/>
</dbReference>
<evidence type="ECO:0000313" key="9">
    <source>
        <dbReference type="Proteomes" id="UP000053424"/>
    </source>
</evidence>
<proteinExistence type="inferred from homology"/>
<organism evidence="8 9">
    <name type="scientific">Hebeloma cylindrosporum</name>
    <dbReference type="NCBI Taxonomy" id="76867"/>
    <lineage>
        <taxon>Eukaryota</taxon>
        <taxon>Fungi</taxon>
        <taxon>Dikarya</taxon>
        <taxon>Basidiomycota</taxon>
        <taxon>Agaricomycotina</taxon>
        <taxon>Agaricomycetes</taxon>
        <taxon>Agaricomycetidae</taxon>
        <taxon>Agaricales</taxon>
        <taxon>Agaricineae</taxon>
        <taxon>Hymenogastraceae</taxon>
        <taxon>Hebeloma</taxon>
    </lineage>
</organism>
<comment type="pathway">
    <text evidence="2 7">Energy metabolism; oxidative phosphorylation.</text>
</comment>
<reference evidence="8 9" key="1">
    <citation type="submission" date="2014-04" db="EMBL/GenBank/DDBJ databases">
        <authorList>
            <consortium name="DOE Joint Genome Institute"/>
            <person name="Kuo A."/>
            <person name="Gay G."/>
            <person name="Dore J."/>
            <person name="Kohler A."/>
            <person name="Nagy L.G."/>
            <person name="Floudas D."/>
            <person name="Copeland A."/>
            <person name="Barry K.W."/>
            <person name="Cichocki N."/>
            <person name="Veneault-Fourrey C."/>
            <person name="LaButti K."/>
            <person name="Lindquist E.A."/>
            <person name="Lipzen A."/>
            <person name="Lundell T."/>
            <person name="Morin E."/>
            <person name="Murat C."/>
            <person name="Sun H."/>
            <person name="Tunlid A."/>
            <person name="Henrissat B."/>
            <person name="Grigoriev I.V."/>
            <person name="Hibbett D.S."/>
            <person name="Martin F."/>
            <person name="Nordberg H.P."/>
            <person name="Cantor M.N."/>
            <person name="Hua S.X."/>
        </authorList>
    </citation>
    <scope>NUCLEOTIDE SEQUENCE [LARGE SCALE GENOMIC DNA]</scope>
    <source>
        <strain evidence="9">h7</strain>
    </source>
</reference>
<dbReference type="GO" id="GO:0045277">
    <property type="term" value="C:respiratory chain complex IV"/>
    <property type="evidence" value="ECO:0007669"/>
    <property type="project" value="UniProtKB-UniRule"/>
</dbReference>
<dbReference type="GO" id="GO:0005743">
    <property type="term" value="C:mitochondrial inner membrane"/>
    <property type="evidence" value="ECO:0007669"/>
    <property type="project" value="UniProtKB-SubCell"/>
</dbReference>
<comment type="similarity">
    <text evidence="3 7">Belongs to the cytochrome c oxidase VIIc family.</text>
</comment>
<name>A0A0C3CQ97_HEBCY</name>
<dbReference type="InterPro" id="IPR004202">
    <property type="entry name" value="COX7C/Cox8"/>
</dbReference>
<protein>
    <recommendedName>
        <fullName evidence="7">Cytochrome c oxidase subunit 8, mitochondrial</fullName>
    </recommendedName>
    <alternativeName>
        <fullName evidence="7">Cytochrome c oxidase polypeptide VIII</fullName>
    </alternativeName>
</protein>
<keyword evidence="6 7" id="KW-0472">Membrane</keyword>
<evidence type="ECO:0000256" key="1">
    <source>
        <dbReference type="ARBA" id="ARBA00004434"/>
    </source>
</evidence>
<dbReference type="AlphaFoldDB" id="A0A0C3CQ97"/>
<evidence type="ECO:0000256" key="5">
    <source>
        <dbReference type="ARBA" id="ARBA00023128"/>
    </source>
</evidence>
<dbReference type="InterPro" id="IPR036636">
    <property type="entry name" value="COX7C/Cox8_sf"/>
</dbReference>
<accession>A0A0C3CQ97</accession>
<evidence type="ECO:0000256" key="3">
    <source>
        <dbReference type="ARBA" id="ARBA00010514"/>
    </source>
</evidence>
<feature type="transmembrane region" description="Helical" evidence="7">
    <location>
        <begin position="54"/>
        <end position="73"/>
    </location>
</feature>
<dbReference type="OrthoDB" id="9974841at2759"/>
<comment type="subcellular location">
    <subcellularLocation>
        <location evidence="1 7">Mitochondrion inner membrane</location>
        <topology evidence="1 7">Single-pass membrane protein</topology>
    </subcellularLocation>
</comment>
<comment type="function">
    <text evidence="7">Component of the cytochrome c oxidase, the last enzyme in the mitochondrial electron transport chain which drives oxidative phosphorylation. The respiratory chain contains 3 multisubunit complexes succinate dehydrogenase (complex II, CII), ubiquinol-cytochrome c oxidoreductase (cytochrome b-c1 complex, complex III, CIII) and cytochrome c oxidase (complex IV, CIV), that cooperate to transfer electrons derived from NADH and succinate to molecular oxygen, creating an electrochemical gradient over the inner membrane that drives transmembrane transport and the ATP synthase. Cytochrome c oxidase is the component of the respiratory chain that catalyzes the reduction of oxygen to water. Electrons originating from reduced cytochrome c in the intermembrane space (IMS) are transferred via the dinuclear copper A center (CU(A)) of subunit 2 and heme A of subunit 1 to the active site in subunit 1, a binuclear center (BNC) formed by heme A3 and copper B (CU(B)). The BNC reduces molecular oxygen to 2 water molecules using 4 electrons from cytochrome c in the IMS and 4 protons from the mitochondrial matrix.</text>
</comment>
<dbReference type="SUPFAM" id="SSF81427">
    <property type="entry name" value="Mitochondrial cytochrome c oxidase subunit VIIc (aka VIIIa)"/>
    <property type="match status" value="1"/>
</dbReference>
<evidence type="ECO:0000256" key="4">
    <source>
        <dbReference type="ARBA" id="ARBA00022792"/>
    </source>
</evidence>
<keyword evidence="5 7" id="KW-0496">Mitochondrion</keyword>
<gene>
    <name evidence="8" type="ORF">M413DRAFT_441358</name>
</gene>
<dbReference type="Gene3D" id="4.10.49.10">
    <property type="entry name" value="Cytochrome c oxidase subunit VIIc"/>
    <property type="match status" value="1"/>
</dbReference>
<dbReference type="STRING" id="686832.A0A0C3CQ97"/>
<reference evidence="9" key="2">
    <citation type="submission" date="2015-01" db="EMBL/GenBank/DDBJ databases">
        <title>Evolutionary Origins and Diversification of the Mycorrhizal Mutualists.</title>
        <authorList>
            <consortium name="DOE Joint Genome Institute"/>
            <consortium name="Mycorrhizal Genomics Consortium"/>
            <person name="Kohler A."/>
            <person name="Kuo A."/>
            <person name="Nagy L.G."/>
            <person name="Floudas D."/>
            <person name="Copeland A."/>
            <person name="Barry K.W."/>
            <person name="Cichocki N."/>
            <person name="Veneault-Fourrey C."/>
            <person name="LaButti K."/>
            <person name="Lindquist E.A."/>
            <person name="Lipzen A."/>
            <person name="Lundell T."/>
            <person name="Morin E."/>
            <person name="Murat C."/>
            <person name="Riley R."/>
            <person name="Ohm R."/>
            <person name="Sun H."/>
            <person name="Tunlid A."/>
            <person name="Henrissat B."/>
            <person name="Grigoriev I.V."/>
            <person name="Hibbett D.S."/>
            <person name="Martin F."/>
        </authorList>
    </citation>
    <scope>NUCLEOTIDE SEQUENCE [LARGE SCALE GENOMIC DNA]</scope>
    <source>
        <strain evidence="9">h7</strain>
    </source>
</reference>
<keyword evidence="7" id="KW-0812">Transmembrane</keyword>
<sequence length="81" mass="8870">MSLSLLARSTALRQQAIRARAFHASGPARSVHGDYHHLPFAWPGDKKFSFGVKVSAYLALGFSLPFFASWYQLKKSAGGSD</sequence>
<evidence type="ECO:0000313" key="8">
    <source>
        <dbReference type="EMBL" id="KIM46274.1"/>
    </source>
</evidence>
<dbReference type="EMBL" id="KN831771">
    <property type="protein sequence ID" value="KIM46274.1"/>
    <property type="molecule type" value="Genomic_DNA"/>
</dbReference>
<dbReference type="UniPathway" id="UPA00705"/>
<evidence type="ECO:0000256" key="7">
    <source>
        <dbReference type="RuleBase" id="RU368123"/>
    </source>
</evidence>
<keyword evidence="4 7" id="KW-0999">Mitochondrion inner membrane</keyword>
<evidence type="ECO:0000256" key="6">
    <source>
        <dbReference type="ARBA" id="ARBA00023136"/>
    </source>
</evidence>
<keyword evidence="7" id="KW-1133">Transmembrane helix</keyword>